<dbReference type="Proteomes" id="UP000319825">
    <property type="component" value="Unassembled WGS sequence"/>
</dbReference>
<comment type="similarity">
    <text evidence="2 5">Belongs to the Nudix hydrolase family.</text>
</comment>
<feature type="domain" description="Nudix hydrolase" evidence="7">
    <location>
        <begin position="5"/>
        <end position="147"/>
    </location>
</feature>
<keyword evidence="3 5" id="KW-0378">Hydrolase</keyword>
<proteinExistence type="inferred from homology"/>
<dbReference type="SUPFAM" id="SSF55811">
    <property type="entry name" value="Nudix"/>
    <property type="match status" value="1"/>
</dbReference>
<dbReference type="PANTHER" id="PTHR43046">
    <property type="entry name" value="GDP-MANNOSE MANNOSYL HYDROLASE"/>
    <property type="match status" value="1"/>
</dbReference>
<dbReference type="Pfam" id="PF00293">
    <property type="entry name" value="NUDIX"/>
    <property type="match status" value="1"/>
</dbReference>
<dbReference type="PROSITE" id="PS00893">
    <property type="entry name" value="NUDIX_BOX"/>
    <property type="match status" value="1"/>
</dbReference>
<reference evidence="8 9" key="1">
    <citation type="submission" date="2019-07" db="EMBL/GenBank/DDBJ databases">
        <title>R&amp;d 2014.</title>
        <authorList>
            <person name="Klenk H.-P."/>
        </authorList>
    </citation>
    <scope>NUCLEOTIDE SEQUENCE [LARGE SCALE GENOMIC DNA]</scope>
    <source>
        <strain evidence="8 9">DSM 43868</strain>
    </source>
</reference>
<comment type="caution">
    <text evidence="8">The sequence shown here is derived from an EMBL/GenBank/DDBJ whole genome shotgun (WGS) entry which is preliminary data.</text>
</comment>
<sequence>MTVYTPRRAARVLLVDAAGRVLLFAGFDPARPDHRYWFTPGGGLEPGEAPAAGAARELAEETGLRLAPERLGEPVWRETVRFPFDGVQYEQEQVFFLVRVPAWEVDTAGFDDVERASVTGHRWWPAEELAGTDERYYPTDLPALLGRVLPGPPGPGAAEAVAGPAAAGPAGAVATGPAAGGPATVSAGGPVEGGAADGGTPC</sequence>
<feature type="compositionally biased region" description="Low complexity" evidence="6">
    <location>
        <begin position="156"/>
        <end position="189"/>
    </location>
</feature>
<evidence type="ECO:0000256" key="2">
    <source>
        <dbReference type="ARBA" id="ARBA00005582"/>
    </source>
</evidence>
<comment type="cofactor">
    <cofactor evidence="1">
        <name>Mg(2+)</name>
        <dbReference type="ChEBI" id="CHEBI:18420"/>
    </cofactor>
</comment>
<evidence type="ECO:0000256" key="3">
    <source>
        <dbReference type="ARBA" id="ARBA00022801"/>
    </source>
</evidence>
<organism evidence="8 9">
    <name type="scientific">Micromonospora olivasterospora</name>
    <dbReference type="NCBI Taxonomy" id="1880"/>
    <lineage>
        <taxon>Bacteria</taxon>
        <taxon>Bacillati</taxon>
        <taxon>Actinomycetota</taxon>
        <taxon>Actinomycetes</taxon>
        <taxon>Micromonosporales</taxon>
        <taxon>Micromonosporaceae</taxon>
        <taxon>Micromonospora</taxon>
    </lineage>
</organism>
<evidence type="ECO:0000313" key="8">
    <source>
        <dbReference type="EMBL" id="TWH68851.1"/>
    </source>
</evidence>
<protein>
    <submittedName>
        <fullName evidence="8">ADP-ribose pyrophosphatase YjhB (NUDIX family)</fullName>
    </submittedName>
</protein>
<dbReference type="InterPro" id="IPR020084">
    <property type="entry name" value="NUDIX_hydrolase_CS"/>
</dbReference>
<dbReference type="GO" id="GO:0016787">
    <property type="term" value="F:hydrolase activity"/>
    <property type="evidence" value="ECO:0007669"/>
    <property type="project" value="UniProtKB-KW"/>
</dbReference>
<dbReference type="InterPro" id="IPR020476">
    <property type="entry name" value="Nudix_hydrolase"/>
</dbReference>
<feature type="compositionally biased region" description="Gly residues" evidence="6">
    <location>
        <begin position="190"/>
        <end position="202"/>
    </location>
</feature>
<dbReference type="Gene3D" id="3.90.79.10">
    <property type="entry name" value="Nucleoside Triphosphate Pyrophosphohydrolase"/>
    <property type="match status" value="1"/>
</dbReference>
<dbReference type="AlphaFoldDB" id="A0A562ICW9"/>
<accession>A0A562ICW9</accession>
<evidence type="ECO:0000313" key="9">
    <source>
        <dbReference type="Proteomes" id="UP000319825"/>
    </source>
</evidence>
<dbReference type="InterPro" id="IPR000086">
    <property type="entry name" value="NUDIX_hydrolase_dom"/>
</dbReference>
<evidence type="ECO:0000259" key="7">
    <source>
        <dbReference type="PROSITE" id="PS51462"/>
    </source>
</evidence>
<evidence type="ECO:0000256" key="6">
    <source>
        <dbReference type="SAM" id="MobiDB-lite"/>
    </source>
</evidence>
<dbReference type="OrthoDB" id="9804442at2"/>
<keyword evidence="9" id="KW-1185">Reference proteome</keyword>
<keyword evidence="4" id="KW-0460">Magnesium</keyword>
<dbReference type="PRINTS" id="PR00502">
    <property type="entry name" value="NUDIXFAMILY"/>
</dbReference>
<evidence type="ECO:0000256" key="1">
    <source>
        <dbReference type="ARBA" id="ARBA00001946"/>
    </source>
</evidence>
<evidence type="ECO:0000256" key="4">
    <source>
        <dbReference type="ARBA" id="ARBA00022842"/>
    </source>
</evidence>
<dbReference type="CDD" id="cd04685">
    <property type="entry name" value="NUDIX_Hydrolase"/>
    <property type="match status" value="1"/>
</dbReference>
<gene>
    <name evidence="8" type="ORF">JD77_03852</name>
</gene>
<name>A0A562ICW9_MICOL</name>
<feature type="region of interest" description="Disordered" evidence="6">
    <location>
        <begin position="155"/>
        <end position="202"/>
    </location>
</feature>
<dbReference type="PROSITE" id="PS51462">
    <property type="entry name" value="NUDIX"/>
    <property type="match status" value="1"/>
</dbReference>
<dbReference type="PANTHER" id="PTHR43046:SF12">
    <property type="entry name" value="GDP-MANNOSE MANNOSYL HYDROLASE"/>
    <property type="match status" value="1"/>
</dbReference>
<dbReference type="EMBL" id="VLKE01000001">
    <property type="protein sequence ID" value="TWH68851.1"/>
    <property type="molecule type" value="Genomic_DNA"/>
</dbReference>
<evidence type="ECO:0000256" key="5">
    <source>
        <dbReference type="RuleBase" id="RU003476"/>
    </source>
</evidence>
<dbReference type="InterPro" id="IPR015797">
    <property type="entry name" value="NUDIX_hydrolase-like_dom_sf"/>
</dbReference>